<protein>
    <submittedName>
        <fullName evidence="1">Uncharacterized protein</fullName>
    </submittedName>
</protein>
<proteinExistence type="predicted"/>
<dbReference type="EMBL" id="CM037621">
    <property type="protein sequence ID" value="KAH8001348.1"/>
    <property type="molecule type" value="Genomic_DNA"/>
</dbReference>
<reference evidence="1" key="1">
    <citation type="submission" date="2021-08" db="EMBL/GenBank/DDBJ databases">
        <title>The first chromosome-level gecko genome reveals the dynamic sex chromosomes of Neotropical dwarf geckos (Sphaerodactylidae: Sphaerodactylus).</title>
        <authorList>
            <person name="Pinto B.J."/>
            <person name="Keating S.E."/>
            <person name="Gamble T."/>
        </authorList>
    </citation>
    <scope>NUCLEOTIDE SEQUENCE</scope>
    <source>
        <strain evidence="1">TG3544</strain>
    </source>
</reference>
<comment type="caution">
    <text evidence="1">The sequence shown here is derived from an EMBL/GenBank/DDBJ whole genome shotgun (WGS) entry which is preliminary data.</text>
</comment>
<evidence type="ECO:0000313" key="2">
    <source>
        <dbReference type="Proteomes" id="UP000827872"/>
    </source>
</evidence>
<organism evidence="1 2">
    <name type="scientific">Sphaerodactylus townsendi</name>
    <dbReference type="NCBI Taxonomy" id="933632"/>
    <lineage>
        <taxon>Eukaryota</taxon>
        <taxon>Metazoa</taxon>
        <taxon>Chordata</taxon>
        <taxon>Craniata</taxon>
        <taxon>Vertebrata</taxon>
        <taxon>Euteleostomi</taxon>
        <taxon>Lepidosauria</taxon>
        <taxon>Squamata</taxon>
        <taxon>Bifurcata</taxon>
        <taxon>Gekkota</taxon>
        <taxon>Sphaerodactylidae</taxon>
        <taxon>Sphaerodactylus</taxon>
    </lineage>
</organism>
<sequence>MKSSIKSKPLPFPHMQHNALSMHTLQLDFNVRNSKIKAFADDIVVMLEELLKNWATLKVVIDEFSLVSGLIVNKRKTKIMTFNIPNANQQELKEMTQFEITKK</sequence>
<keyword evidence="2" id="KW-1185">Reference proteome</keyword>
<gene>
    <name evidence="1" type="ORF">K3G42_004698</name>
</gene>
<accession>A0ACB8F7X5</accession>
<dbReference type="Proteomes" id="UP000827872">
    <property type="component" value="Linkage Group LG08"/>
</dbReference>
<name>A0ACB8F7X5_9SAUR</name>
<evidence type="ECO:0000313" key="1">
    <source>
        <dbReference type="EMBL" id="KAH8001348.1"/>
    </source>
</evidence>